<evidence type="ECO:0000313" key="3">
    <source>
        <dbReference type="Proteomes" id="UP000029264"/>
    </source>
</evidence>
<keyword evidence="3" id="KW-1185">Reference proteome</keyword>
<proteinExistence type="predicted"/>
<dbReference type="Gene3D" id="3.10.20.310">
    <property type="entry name" value="membrane protein fhac"/>
    <property type="match status" value="1"/>
</dbReference>
<keyword evidence="1" id="KW-0732">Signal</keyword>
<protein>
    <recommendedName>
        <fullName evidence="4">Haemolysin activator HlyB C-terminal domain-containing protein</fullName>
    </recommendedName>
</protein>
<dbReference type="RefSeq" id="WP_037445487.1">
    <property type="nucleotide sequence ID" value="NZ_JPEO01000022.1"/>
</dbReference>
<dbReference type="EMBL" id="JPEO01000022">
    <property type="protein sequence ID" value="KFZ36230.1"/>
    <property type="molecule type" value="Genomic_DNA"/>
</dbReference>
<dbReference type="Proteomes" id="UP000029264">
    <property type="component" value="Unassembled WGS sequence"/>
</dbReference>
<sequence length="539" mass="62448">MVSRCRVVLLIWGMISFTVVAAEAPPQVQDNAEHYAVGKIIVLSNPIFDESADNAIFLHHWANALHINTREHVIRDRLSFHEGDDVTRKQLDEAQRILRAEPYLRDAKITVAKPDPSSDASSDSVNILVETWDQWSLLPTVDFGRTGGQNKFSLGIKDDNILGLGIQSQFEYQSDENRTGYRFNFKSAVTWVDHGQIAGDFHSNDDGNSSYLAFKKPFYTLSDERAYGVSYARNNRLNTFRQNGQDLSQYRELLKQNSLFWGFKFAETSDTRQRLLFGITQDFHDFETDYYTRKPLPQDREYLYPWMQWEYLQDDFVVMQNVHLINFNEDINLGWHHIGRMGIETHDNDGLGYHFWWDTSRGYSSDQQLILFNFDMQLTQGTEQPDYFKVGGDAEYFYRFTPKWSAYSHFRVISSQNRYLDWPLGLGDDTGVRGYPNQFQLGDHQWLFTAEVRNYPNINLYQLAELGWVAFVDVGRAFGGDLAADNEVKGVIGALGVGARIYSSRSSYGNVVHIDFSMPFNNSNHVNGWEWRFEVKRHF</sequence>
<feature type="chain" id="PRO_5001904982" description="Haemolysin activator HlyB C-terminal domain-containing protein" evidence="1">
    <location>
        <begin position="22"/>
        <end position="539"/>
    </location>
</feature>
<evidence type="ECO:0000256" key="1">
    <source>
        <dbReference type="SAM" id="SignalP"/>
    </source>
</evidence>
<gene>
    <name evidence="2" type="ORF">HR45_17755</name>
</gene>
<accession>A0A094J8G7</accession>
<dbReference type="AlphaFoldDB" id="A0A094J8G7"/>
<feature type="signal peptide" evidence="1">
    <location>
        <begin position="1"/>
        <end position="21"/>
    </location>
</feature>
<dbReference type="STRING" id="1515746.HR45_17755"/>
<dbReference type="OrthoDB" id="6306838at2"/>
<comment type="caution">
    <text evidence="2">The sequence shown here is derived from an EMBL/GenBank/DDBJ whole genome shotgun (WGS) entry which is preliminary data.</text>
</comment>
<evidence type="ECO:0000313" key="2">
    <source>
        <dbReference type="EMBL" id="KFZ36230.1"/>
    </source>
</evidence>
<reference evidence="2 3" key="1">
    <citation type="submission" date="2014-06" db="EMBL/GenBank/DDBJ databases">
        <title>Shewanella sp. YQH10.</title>
        <authorList>
            <person name="Liu Y."/>
            <person name="Zeng R."/>
        </authorList>
    </citation>
    <scope>NUCLEOTIDE SEQUENCE [LARGE SCALE GENOMIC DNA]</scope>
    <source>
        <strain evidence="2 3">YQH10</strain>
    </source>
</reference>
<name>A0A094J8G7_9GAMM</name>
<evidence type="ECO:0008006" key="4">
    <source>
        <dbReference type="Google" id="ProtNLM"/>
    </source>
</evidence>
<dbReference type="eggNOG" id="COG4775">
    <property type="taxonomic scope" value="Bacteria"/>
</dbReference>
<organism evidence="2 3">
    <name type="scientific">Shewanella mangrovi</name>
    <dbReference type="NCBI Taxonomy" id="1515746"/>
    <lineage>
        <taxon>Bacteria</taxon>
        <taxon>Pseudomonadati</taxon>
        <taxon>Pseudomonadota</taxon>
        <taxon>Gammaproteobacteria</taxon>
        <taxon>Alteromonadales</taxon>
        <taxon>Shewanellaceae</taxon>
        <taxon>Shewanella</taxon>
    </lineage>
</organism>